<name>A0ABT0HG81_9BACT</name>
<organism evidence="1 2">
    <name type="scientific">Spirosoma liriopis</name>
    <dbReference type="NCBI Taxonomy" id="2937440"/>
    <lineage>
        <taxon>Bacteria</taxon>
        <taxon>Pseudomonadati</taxon>
        <taxon>Bacteroidota</taxon>
        <taxon>Cytophagia</taxon>
        <taxon>Cytophagales</taxon>
        <taxon>Cytophagaceae</taxon>
        <taxon>Spirosoma</taxon>
    </lineage>
</organism>
<accession>A0ABT0HG81</accession>
<comment type="caution">
    <text evidence="1">The sequence shown here is derived from an EMBL/GenBank/DDBJ whole genome shotgun (WGS) entry which is preliminary data.</text>
</comment>
<sequence>MFTRFVKPLHSYPQPVSLTPSDDRIIAIQSVQLPVHAAGHWFRVAFHANFGNSAALTAR</sequence>
<dbReference type="Proteomes" id="UP001202180">
    <property type="component" value="Unassembled WGS sequence"/>
</dbReference>
<gene>
    <name evidence="1" type="ORF">M0L20_04730</name>
</gene>
<reference evidence="1 2" key="1">
    <citation type="submission" date="2022-04" db="EMBL/GenBank/DDBJ databases">
        <title>Spirosoma sp. strain RP8 genome sequencing and assembly.</title>
        <authorList>
            <person name="Jung Y."/>
        </authorList>
    </citation>
    <scope>NUCLEOTIDE SEQUENCE [LARGE SCALE GENOMIC DNA]</scope>
    <source>
        <strain evidence="1 2">RP8</strain>
    </source>
</reference>
<protein>
    <submittedName>
        <fullName evidence="1">Uncharacterized protein</fullName>
    </submittedName>
</protein>
<evidence type="ECO:0000313" key="2">
    <source>
        <dbReference type="Proteomes" id="UP001202180"/>
    </source>
</evidence>
<evidence type="ECO:0000313" key="1">
    <source>
        <dbReference type="EMBL" id="MCK8491145.1"/>
    </source>
</evidence>
<keyword evidence="2" id="KW-1185">Reference proteome</keyword>
<proteinExistence type="predicted"/>
<dbReference type="EMBL" id="JALPRF010000001">
    <property type="protein sequence ID" value="MCK8491145.1"/>
    <property type="molecule type" value="Genomic_DNA"/>
</dbReference>